<evidence type="ECO:0000313" key="3">
    <source>
        <dbReference type="Proteomes" id="UP000750711"/>
    </source>
</evidence>
<dbReference type="EMBL" id="JAGHQM010001997">
    <property type="protein sequence ID" value="KAH0551478.1"/>
    <property type="molecule type" value="Genomic_DNA"/>
</dbReference>
<sequence>ASNTPSSLSSSPASSVRPSPQQLQQQDRRSASAQFSPPPPQPPQGFLSSRGPAPATLPSRDGRGASVGIRGFAPWSQAPPQQQVAQQQQDHPHLTSPAQPSQSQQQQNRTPSFGLLSGGGQQESLKQQQVIHPVGGGTTPQRQPQIQEGGGAGLDSHVPPPQRHVGNRVEALPSSDVSYLRDRSSSSNSETSTPAASAAVYREYPAPRALAPQLRAYHAPSDGSRSTATESPVLGVNSAYHGRGPVQPKETSVPQAAASVTGRGNSLQRGDDVEMQGHASAAASVTPEQTSDHQPYPTSIPAQPVAGTDSRNVSPVPSSIHEIRRSGAADRPSTSRDVSPVRSDGEAVENSRRAETSRIEQGAEKGDFVGLPPVRRSPTFGVKLEIEKLRDGEENAETNADVVVATQNRGESIGGRDVRPVTVGDAVTGIGAGPARAEGLLDRRLRDDVSSVHLEPEDHEPEPTGAGSVFQRGAWPDGDRTPKNEISALLPREGQRHADSGESMMARDSQGAQGVDAGQSVSEVPPFRQRQSDRMPPAPQTAPTPLQQQQQQASTEERRSPPRSFALPAPQSPIDQRLSLTAAPAQSVTPAAYSHHQLHRGGPAHDARSGRPSQFMAAGQQPAATPSGYPLPSQQELRGPPSQSYMPNQYQSFRSSAPPPIARQQQSGPMHPTERRGPTNNVPGQFYPRQQLPPESSFARQQETEHQLRDIGPPGAANAPQTPPKMKRGSGLFKGLNITGKSDKSAHSQISPKPQQSPTHNMPSLTERGSRISVSTTGSNSEQQEKKQKRGSFFNVLSKVSPSGDQRQQQQQQQQQQQHQQQLDQQRRESQQQREQQYQQQPYQQQQYQQQQQQQQQPPPARERASWHNLGPKLREAQRPTGSHPPPIAPGLLPFHPGRVVTSPIPLLPLQLRAQLPLLRWDHLVLCLRHPGRLASCPLQTPHPHYLILVRYLLRIAEALLSLGLPTPQRTPGMPGHHVVG</sequence>
<gene>
    <name evidence="2" type="ORF">GP486_007308</name>
</gene>
<reference evidence="2" key="1">
    <citation type="submission" date="2021-03" db="EMBL/GenBank/DDBJ databases">
        <title>Comparative genomics and phylogenomic investigation of the class Geoglossomycetes provide insights into ecological specialization and systematics.</title>
        <authorList>
            <person name="Melie T."/>
            <person name="Pirro S."/>
            <person name="Miller A.N."/>
            <person name="Quandt A."/>
        </authorList>
    </citation>
    <scope>NUCLEOTIDE SEQUENCE</scope>
    <source>
        <strain evidence="2">CAQ_001_2017</strain>
    </source>
</reference>
<dbReference type="AlphaFoldDB" id="A0A9P8IG04"/>
<feature type="compositionally biased region" description="Polar residues" evidence="1">
    <location>
        <begin position="772"/>
        <end position="782"/>
    </location>
</feature>
<feature type="compositionally biased region" description="Low complexity" evidence="1">
    <location>
        <begin position="543"/>
        <end position="553"/>
    </location>
</feature>
<proteinExistence type="predicted"/>
<feature type="non-terminal residue" evidence="2">
    <location>
        <position position="981"/>
    </location>
</feature>
<feature type="compositionally biased region" description="Low complexity" evidence="1">
    <location>
        <begin position="1"/>
        <end position="20"/>
    </location>
</feature>
<feature type="region of interest" description="Disordered" evidence="1">
    <location>
        <begin position="1"/>
        <end position="200"/>
    </location>
</feature>
<protein>
    <submittedName>
        <fullName evidence="2">Uncharacterized protein</fullName>
    </submittedName>
</protein>
<feature type="compositionally biased region" description="Low complexity" evidence="1">
    <location>
        <begin position="96"/>
        <end position="115"/>
    </location>
</feature>
<feature type="compositionally biased region" description="Low complexity" evidence="1">
    <location>
        <begin position="78"/>
        <end position="89"/>
    </location>
</feature>
<name>A0A9P8IG04_9PEZI</name>
<feature type="compositionally biased region" description="Basic and acidic residues" evidence="1">
    <location>
        <begin position="343"/>
        <end position="367"/>
    </location>
</feature>
<feature type="compositionally biased region" description="Polar residues" evidence="1">
    <location>
        <begin position="286"/>
        <end position="301"/>
    </location>
</feature>
<feature type="compositionally biased region" description="Low complexity" evidence="1">
    <location>
        <begin position="806"/>
        <end position="824"/>
    </location>
</feature>
<feature type="compositionally biased region" description="Low complexity" evidence="1">
    <location>
        <begin position="185"/>
        <end position="199"/>
    </location>
</feature>
<comment type="caution">
    <text evidence="2">The sequence shown here is derived from an EMBL/GenBank/DDBJ whole genome shotgun (WGS) entry which is preliminary data.</text>
</comment>
<keyword evidence="3" id="KW-1185">Reference proteome</keyword>
<evidence type="ECO:0000256" key="1">
    <source>
        <dbReference type="SAM" id="MobiDB-lite"/>
    </source>
</evidence>
<organism evidence="2 3">
    <name type="scientific">Trichoglossum hirsutum</name>
    <dbReference type="NCBI Taxonomy" id="265104"/>
    <lineage>
        <taxon>Eukaryota</taxon>
        <taxon>Fungi</taxon>
        <taxon>Dikarya</taxon>
        <taxon>Ascomycota</taxon>
        <taxon>Pezizomycotina</taxon>
        <taxon>Geoglossomycetes</taxon>
        <taxon>Geoglossales</taxon>
        <taxon>Geoglossaceae</taxon>
        <taxon>Trichoglossum</taxon>
    </lineage>
</organism>
<feature type="region of interest" description="Disordered" evidence="1">
    <location>
        <begin position="425"/>
        <end position="866"/>
    </location>
</feature>
<feature type="compositionally biased region" description="Polar residues" evidence="1">
    <location>
        <begin position="632"/>
        <end position="655"/>
    </location>
</feature>
<dbReference type="Proteomes" id="UP000750711">
    <property type="component" value="Unassembled WGS sequence"/>
</dbReference>
<feature type="compositionally biased region" description="Polar residues" evidence="1">
    <location>
        <begin position="747"/>
        <end position="764"/>
    </location>
</feature>
<feature type="compositionally biased region" description="Low complexity" evidence="1">
    <location>
        <begin position="833"/>
        <end position="856"/>
    </location>
</feature>
<feature type="compositionally biased region" description="Polar residues" evidence="1">
    <location>
        <begin position="21"/>
        <end position="35"/>
    </location>
</feature>
<feature type="region of interest" description="Disordered" evidence="1">
    <location>
        <begin position="212"/>
        <end position="376"/>
    </location>
</feature>
<accession>A0A9P8IG04</accession>
<feature type="compositionally biased region" description="Basic and acidic residues" evidence="1">
    <location>
        <begin position="439"/>
        <end position="456"/>
    </location>
</feature>
<evidence type="ECO:0000313" key="2">
    <source>
        <dbReference type="EMBL" id="KAH0551478.1"/>
    </source>
</evidence>